<dbReference type="GO" id="GO:0003677">
    <property type="term" value="F:DNA binding"/>
    <property type="evidence" value="ECO:0007669"/>
    <property type="project" value="InterPro"/>
</dbReference>
<sequence>MNRKTIGYSKSEEMHDKVIGTFIERENYV</sequence>
<protein>
    <submittedName>
        <fullName evidence="1">Insertion element iso-IS1n protein insB</fullName>
    </submittedName>
</protein>
<dbReference type="InterPro" id="IPR005063">
    <property type="entry name" value="Transposase_27"/>
</dbReference>
<dbReference type="Pfam" id="PF03400">
    <property type="entry name" value="DDE_Tnp_IS1"/>
    <property type="match status" value="1"/>
</dbReference>
<dbReference type="AlphaFoldDB" id="D3V6H3"/>
<proteinExistence type="predicted"/>
<accession>D3V6H3</accession>
<dbReference type="HOGENOM" id="CLU_076276_11_2_6"/>
<evidence type="ECO:0000313" key="2">
    <source>
        <dbReference type="Proteomes" id="UP000002045"/>
    </source>
</evidence>
<dbReference type="eggNOG" id="COG1662">
    <property type="taxonomic scope" value="Bacteria"/>
</dbReference>
<organism evidence="1 2">
    <name type="scientific">Xenorhabdus bovienii (strain SS-2004)</name>
    <name type="common">Xenorhabdus nematophila subsp. bovienii</name>
    <dbReference type="NCBI Taxonomy" id="406818"/>
    <lineage>
        <taxon>Bacteria</taxon>
        <taxon>Pseudomonadati</taxon>
        <taxon>Pseudomonadota</taxon>
        <taxon>Gammaproteobacteria</taxon>
        <taxon>Enterobacterales</taxon>
        <taxon>Morganellaceae</taxon>
        <taxon>Xenorhabdus</taxon>
    </lineage>
</organism>
<dbReference type="KEGG" id="xbo:XBJ1_4140"/>
<dbReference type="GO" id="GO:0006313">
    <property type="term" value="P:DNA transposition"/>
    <property type="evidence" value="ECO:0007669"/>
    <property type="project" value="InterPro"/>
</dbReference>
<dbReference type="Proteomes" id="UP000002045">
    <property type="component" value="Chromosome"/>
</dbReference>
<dbReference type="STRING" id="406818.XBJ1_4140"/>
<dbReference type="EMBL" id="FN667741">
    <property type="protein sequence ID" value="CBJ83252.1"/>
    <property type="molecule type" value="Genomic_DNA"/>
</dbReference>
<dbReference type="GO" id="GO:0004803">
    <property type="term" value="F:transposase activity"/>
    <property type="evidence" value="ECO:0007669"/>
    <property type="project" value="InterPro"/>
</dbReference>
<evidence type="ECO:0000313" key="1">
    <source>
        <dbReference type="EMBL" id="CBJ83252.1"/>
    </source>
</evidence>
<gene>
    <name evidence="1" type="ordered locus">XBJ1_4140</name>
</gene>
<name>D3V6H3_XENBS</name>
<reference evidence="1" key="1">
    <citation type="journal article" date="2011" name="PLoS ONE">
        <title>The entomopathogenic bacterial endosymbionts xenorhabdus and photorhabdus: convergent lifestyles from divergent genomes.</title>
        <authorList>
            <person name="Chaston J.M."/>
            <person name="Suen G."/>
            <person name="Tucker S.L."/>
            <person name="Andersen A.W."/>
            <person name="Bhasin A."/>
            <person name="Bode E."/>
            <person name="Bode H.B."/>
            <person name="Brachmann A.O."/>
            <person name="Cowles C.E."/>
            <person name="Cowles K.N."/>
            <person name="Darby C."/>
            <person name="de Leon L."/>
            <person name="Drace K."/>
            <person name="Du Z."/>
            <person name="Givaudan A."/>
            <person name="Herbert Tran E.E."/>
            <person name="Jewell K.A."/>
            <person name="Knack J.J."/>
            <person name="Krasomil-Osterfeld K.C."/>
            <person name="Kukor R."/>
            <person name="Lanois A."/>
            <person name="Latreille P."/>
            <person name="Leimgruber N.K."/>
            <person name="Lipke C.M."/>
            <person name="Liu R."/>
            <person name="Lu X."/>
            <person name="Martens E.C."/>
            <person name="Marri P.R."/>
            <person name="Medigue C."/>
            <person name="Menard M.L."/>
            <person name="Miller N.M."/>
            <person name="Morales-Soto N."/>
            <person name="Norton S."/>
            <person name="Ogier J.C."/>
            <person name="Orchard S.S."/>
            <person name="Park D."/>
            <person name="Park Y."/>
            <person name="Qurollo B.A."/>
            <person name="Sugar D.R."/>
            <person name="Richards G.R."/>
            <person name="Rouy Z."/>
            <person name="Slominski B."/>
            <person name="Slominski K."/>
            <person name="Snyder H."/>
            <person name="Tjaden B.C."/>
            <person name="van der Hoeven R."/>
            <person name="Welch R.D."/>
            <person name="Wheeler C."/>
            <person name="Xiang B."/>
            <person name="Barbazuk B."/>
            <person name="Gaudriault S."/>
            <person name="Goodner B."/>
            <person name="Slater S.C."/>
            <person name="Forst S."/>
            <person name="Goldman B.S."/>
            <person name="Goodrich-Blair H."/>
        </authorList>
    </citation>
    <scope>NUCLEOTIDE SEQUENCE [LARGE SCALE GENOMIC DNA]</scope>
    <source>
        <strain evidence="1">SS-2004</strain>
    </source>
</reference>